<dbReference type="EMBL" id="KE346364">
    <property type="protein sequence ID" value="KJE92648.1"/>
    <property type="molecule type" value="Genomic_DNA"/>
</dbReference>
<name>A0A0D2WPN5_CAPO3</name>
<keyword evidence="2" id="KW-1133">Transmembrane helix</keyword>
<organism evidence="3 4">
    <name type="scientific">Capsaspora owczarzaki (strain ATCC 30864)</name>
    <dbReference type="NCBI Taxonomy" id="595528"/>
    <lineage>
        <taxon>Eukaryota</taxon>
        <taxon>Filasterea</taxon>
        <taxon>Capsaspora</taxon>
    </lineage>
</organism>
<dbReference type="STRING" id="595528.A0A0D2WPN5"/>
<feature type="region of interest" description="Disordered" evidence="1">
    <location>
        <begin position="799"/>
        <end position="831"/>
    </location>
</feature>
<feature type="transmembrane region" description="Helical" evidence="2">
    <location>
        <begin position="1095"/>
        <end position="1113"/>
    </location>
</feature>
<feature type="region of interest" description="Disordered" evidence="1">
    <location>
        <begin position="655"/>
        <end position="716"/>
    </location>
</feature>
<reference evidence="4" key="1">
    <citation type="submission" date="2011-02" db="EMBL/GenBank/DDBJ databases">
        <title>The Genome Sequence of Capsaspora owczarzaki ATCC 30864.</title>
        <authorList>
            <person name="Russ C."/>
            <person name="Cuomo C."/>
            <person name="Burger G."/>
            <person name="Gray M.W."/>
            <person name="Holland P.W.H."/>
            <person name="King N."/>
            <person name="Lang F.B.F."/>
            <person name="Roger A.J."/>
            <person name="Ruiz-Trillo I."/>
            <person name="Young S.K."/>
            <person name="Zeng Q."/>
            <person name="Gargeya S."/>
            <person name="Alvarado L."/>
            <person name="Berlin A."/>
            <person name="Chapman S.B."/>
            <person name="Chen Z."/>
            <person name="Freedman E."/>
            <person name="Gellesch M."/>
            <person name="Goldberg J."/>
            <person name="Griggs A."/>
            <person name="Gujja S."/>
            <person name="Heilman E."/>
            <person name="Heiman D."/>
            <person name="Howarth C."/>
            <person name="Mehta T."/>
            <person name="Neiman D."/>
            <person name="Pearson M."/>
            <person name="Roberts A."/>
            <person name="Saif S."/>
            <person name="Shea T."/>
            <person name="Shenoy N."/>
            <person name="Sisk P."/>
            <person name="Stolte C."/>
            <person name="Sykes S."/>
            <person name="White J."/>
            <person name="Yandava C."/>
            <person name="Haas B."/>
            <person name="Nusbaum C."/>
            <person name="Birren B."/>
        </authorList>
    </citation>
    <scope>NUCLEOTIDE SEQUENCE</scope>
    <source>
        <strain evidence="4">ATCC 30864</strain>
    </source>
</reference>
<dbReference type="InParanoid" id="A0A0D2WPN5"/>
<keyword evidence="4" id="KW-1185">Reference proteome</keyword>
<sequence>MNNLMGVCLWREPGQPAICPETFPTNETLYEHVQTVHIRHRKTGFVGLCHWDGCQLHANRPAFHKPSDLTSHMLVHIDYRPFGCICGVRSKRPYDHQKHVYACATARPGTTPAPITPHIGSRAPWSAELCRRHLRSCELKEELVKRVMSIANNGLELADLTLETLLAHGFNANESQLVLDAAPHLPAPKPAKMSAGGSGSSGSSAGAATQTKAARARAARGMSSASGDSDLFEEAFAGLTTSSPPPAGIVPAAAGSRRTRSGSAAAVAVAGHPDQTNNHDDEDEDHSTYASTSRKPSASSARRGSSGGRRSKSRSPPQATSPIAAGLDPRLPQYDGTMQDIYSRFQFLPPMQDQQHPFPQQILLQPQQQQQQQQLSAGFFPASMEQVSSTGQPVPPSPLQFLEQLHVYPQSTSGEQSQRQQQQQLLRLQHLSLSDNHLATTHRQAGEDGDDEHDGDDDSGLHSSTSGFGDFSDLSGQQQLDFVLRDLAAATVAPTTQSDVDGQMTPAVEEDTNVYLSDEWESPPLSPVLAAATNAGVPPFSLASRSKSPRSHRAAAWQQAPLPPKASIFDIAASEITDQLPTNASTLDHAAFLQGLEALQNGGMMGLATSSIRRGDGHDTDETASNYSSESETELDGGHVRLGMAAGSLPATLQTTALDRAVSPTRASRKRRQRDRGQTSQGYDSDSSLSSFMSDEEAHQSRAASPTHSSSATNSARNSGIFIFDDNDDELEDDHASKLPRLEPGQKSIDDTLRSADAISNLLLSDQHDFGSTVFQDAVHSALNSGWIASTLADRHAAALEPHSSSSAASSPSIGSSGDTPPALPSHHSARGSPAYNRIDEFWESCCSYIQNVFSSMSEPDCASAQQEFEHQFQRYRTQEPSLFAVDQNALQHGSKFAQDMMDFLSDSDLAEASTLGSDFAGLMTPEPMLETDDATGLGLLLPASGPASLSPQQQKQGGVMSATALSSNLPQIAPAVPRLSLGAQAGVMVGSVAAGIAAGAMAANTAAAASSSSVFAFDRLATGFTAGASGGGYAGVLSMSARSAGSLLTRVTRQASEGSARALPTTSSFDLGTSVSSASSLISTLASAPSVSQIGIGISVAAAVAMAGSLVARRLLAQRSRKPESDPKSVGSAK</sequence>
<feature type="region of interest" description="Disordered" evidence="1">
    <location>
        <begin position="609"/>
        <end position="635"/>
    </location>
</feature>
<dbReference type="Gene3D" id="3.30.160.60">
    <property type="entry name" value="Classic Zinc Finger"/>
    <property type="match status" value="1"/>
</dbReference>
<feature type="region of interest" description="Disordered" evidence="1">
    <location>
        <begin position="184"/>
        <end position="335"/>
    </location>
</feature>
<feature type="compositionally biased region" description="Low complexity" evidence="1">
    <location>
        <begin position="290"/>
        <end position="304"/>
    </location>
</feature>
<dbReference type="OrthoDB" id="6155966at2759"/>
<evidence type="ECO:0000256" key="2">
    <source>
        <dbReference type="SAM" id="Phobius"/>
    </source>
</evidence>
<dbReference type="AlphaFoldDB" id="A0A0D2WPN5"/>
<feature type="compositionally biased region" description="Acidic residues" evidence="1">
    <location>
        <begin position="447"/>
        <end position="458"/>
    </location>
</feature>
<feature type="compositionally biased region" description="Low complexity" evidence="1">
    <location>
        <begin position="680"/>
        <end position="693"/>
    </location>
</feature>
<keyword evidence="2" id="KW-0472">Membrane</keyword>
<protein>
    <recommendedName>
        <fullName evidence="5">C2H2-type domain-containing protein</fullName>
    </recommendedName>
</protein>
<proteinExistence type="predicted"/>
<keyword evidence="2" id="KW-0812">Transmembrane</keyword>
<evidence type="ECO:0000313" key="4">
    <source>
        <dbReference type="Proteomes" id="UP000008743"/>
    </source>
</evidence>
<feature type="region of interest" description="Disordered" evidence="1">
    <location>
        <begin position="442"/>
        <end position="472"/>
    </location>
</feature>
<evidence type="ECO:0000313" key="3">
    <source>
        <dbReference type="EMBL" id="KJE92648.1"/>
    </source>
</evidence>
<dbReference type="RefSeq" id="XP_004363296.1">
    <property type="nucleotide sequence ID" value="XM_004363239.2"/>
</dbReference>
<gene>
    <name evidence="3" type="ORF">CAOG_003568</name>
</gene>
<feature type="compositionally biased region" description="Low complexity" evidence="1">
    <location>
        <begin position="190"/>
        <end position="213"/>
    </location>
</feature>
<accession>A0A0D2WPN5</accession>
<feature type="compositionally biased region" description="Polar residues" evidence="1">
    <location>
        <begin position="702"/>
        <end position="716"/>
    </location>
</feature>
<feature type="compositionally biased region" description="Low complexity" evidence="1">
    <location>
        <begin position="799"/>
        <end position="817"/>
    </location>
</feature>
<evidence type="ECO:0008006" key="5">
    <source>
        <dbReference type="Google" id="ProtNLM"/>
    </source>
</evidence>
<feature type="compositionally biased region" description="Low complexity" evidence="1">
    <location>
        <begin position="249"/>
        <end position="271"/>
    </location>
</feature>
<dbReference type="Proteomes" id="UP000008743">
    <property type="component" value="Unassembled WGS sequence"/>
</dbReference>
<evidence type="ECO:0000256" key="1">
    <source>
        <dbReference type="SAM" id="MobiDB-lite"/>
    </source>
</evidence>